<evidence type="ECO:0000313" key="12">
    <source>
        <dbReference type="EMBL" id="KAJ8920292.1"/>
    </source>
</evidence>
<dbReference type="PRINTS" id="PR00047">
    <property type="entry name" value="STROIDFINGER"/>
</dbReference>
<keyword evidence="4" id="KW-0862">Zinc</keyword>
<keyword evidence="6" id="KW-0238">DNA-binding</keyword>
<accession>A0AAV8W209</accession>
<reference evidence="12 13" key="1">
    <citation type="journal article" date="2023" name="Insect Mol. Biol.">
        <title>Genome sequencing provides insights into the evolution of gene families encoding plant cell wall-degrading enzymes in longhorned beetles.</title>
        <authorList>
            <person name="Shin N.R."/>
            <person name="Okamura Y."/>
            <person name="Kirsch R."/>
            <person name="Pauchet Y."/>
        </authorList>
    </citation>
    <scope>NUCLEOTIDE SEQUENCE [LARGE SCALE GENOMIC DNA]</scope>
    <source>
        <strain evidence="12">EAD_L_NR</strain>
    </source>
</reference>
<evidence type="ECO:0000256" key="4">
    <source>
        <dbReference type="ARBA" id="ARBA00022833"/>
    </source>
</evidence>
<dbReference type="InterPro" id="IPR001628">
    <property type="entry name" value="Znf_hrmn_rcpt"/>
</dbReference>
<organism evidence="12 13">
    <name type="scientific">Exocentrus adspersus</name>
    <dbReference type="NCBI Taxonomy" id="1586481"/>
    <lineage>
        <taxon>Eukaryota</taxon>
        <taxon>Metazoa</taxon>
        <taxon>Ecdysozoa</taxon>
        <taxon>Arthropoda</taxon>
        <taxon>Hexapoda</taxon>
        <taxon>Insecta</taxon>
        <taxon>Pterygota</taxon>
        <taxon>Neoptera</taxon>
        <taxon>Endopterygota</taxon>
        <taxon>Coleoptera</taxon>
        <taxon>Polyphaga</taxon>
        <taxon>Cucujiformia</taxon>
        <taxon>Chrysomeloidea</taxon>
        <taxon>Cerambycidae</taxon>
        <taxon>Lamiinae</taxon>
        <taxon>Acanthocinini</taxon>
        <taxon>Exocentrus</taxon>
    </lineage>
</organism>
<dbReference type="GO" id="GO:0008270">
    <property type="term" value="F:zinc ion binding"/>
    <property type="evidence" value="ECO:0007669"/>
    <property type="project" value="UniProtKB-KW"/>
</dbReference>
<evidence type="ECO:0000256" key="7">
    <source>
        <dbReference type="ARBA" id="ARBA00023163"/>
    </source>
</evidence>
<evidence type="ECO:0000313" key="13">
    <source>
        <dbReference type="Proteomes" id="UP001159042"/>
    </source>
</evidence>
<dbReference type="GO" id="GO:0005634">
    <property type="term" value="C:nucleus"/>
    <property type="evidence" value="ECO:0007669"/>
    <property type="project" value="UniProtKB-SubCell"/>
</dbReference>
<comment type="caution">
    <text evidence="12">The sequence shown here is derived from an EMBL/GenBank/DDBJ whole genome shotgun (WGS) entry which is preliminary data.</text>
</comment>
<dbReference type="AlphaFoldDB" id="A0AAV8W209"/>
<dbReference type="InterPro" id="IPR050234">
    <property type="entry name" value="Nuclear_hormone_rcpt_NR1"/>
</dbReference>
<evidence type="ECO:0000256" key="10">
    <source>
        <dbReference type="SAM" id="MobiDB-lite"/>
    </source>
</evidence>
<dbReference type="GO" id="GO:0000122">
    <property type="term" value="P:negative regulation of transcription by RNA polymerase II"/>
    <property type="evidence" value="ECO:0007669"/>
    <property type="project" value="TreeGrafter"/>
</dbReference>
<keyword evidence="3" id="KW-0863">Zinc-finger</keyword>
<dbReference type="GO" id="GO:0045944">
    <property type="term" value="P:positive regulation of transcription by RNA polymerase II"/>
    <property type="evidence" value="ECO:0007669"/>
    <property type="project" value="TreeGrafter"/>
</dbReference>
<keyword evidence="9" id="KW-0539">Nucleus</keyword>
<protein>
    <recommendedName>
        <fullName evidence="11">Nuclear receptor domain-containing protein</fullName>
    </recommendedName>
</protein>
<keyword evidence="2" id="KW-0479">Metal-binding</keyword>
<evidence type="ECO:0000259" key="11">
    <source>
        <dbReference type="PROSITE" id="PS51030"/>
    </source>
</evidence>
<evidence type="ECO:0000256" key="5">
    <source>
        <dbReference type="ARBA" id="ARBA00023015"/>
    </source>
</evidence>
<evidence type="ECO:0000256" key="9">
    <source>
        <dbReference type="ARBA" id="ARBA00023242"/>
    </source>
</evidence>
<gene>
    <name evidence="12" type="ORF">NQ315_011953</name>
</gene>
<dbReference type="GO" id="GO:0006950">
    <property type="term" value="P:response to stress"/>
    <property type="evidence" value="ECO:0007669"/>
    <property type="project" value="UniProtKB-ARBA"/>
</dbReference>
<dbReference type="SMART" id="SM00399">
    <property type="entry name" value="ZnF_C4"/>
    <property type="match status" value="1"/>
</dbReference>
<dbReference type="EMBL" id="JANEYG010000015">
    <property type="protein sequence ID" value="KAJ8920292.1"/>
    <property type="molecule type" value="Genomic_DNA"/>
</dbReference>
<dbReference type="InterPro" id="IPR013088">
    <property type="entry name" value="Znf_NHR/GATA"/>
</dbReference>
<dbReference type="GO" id="GO:0000978">
    <property type="term" value="F:RNA polymerase II cis-regulatory region sequence-specific DNA binding"/>
    <property type="evidence" value="ECO:0007669"/>
    <property type="project" value="TreeGrafter"/>
</dbReference>
<feature type="region of interest" description="Disordered" evidence="10">
    <location>
        <begin position="217"/>
        <end position="236"/>
    </location>
</feature>
<dbReference type="PANTHER" id="PTHR24082">
    <property type="entry name" value="NUCLEAR HORMONE RECEPTOR"/>
    <property type="match status" value="1"/>
</dbReference>
<dbReference type="SUPFAM" id="SSF57716">
    <property type="entry name" value="Glucocorticoid receptor-like (DNA-binding domain)"/>
    <property type="match status" value="1"/>
</dbReference>
<proteinExistence type="predicted"/>
<dbReference type="PANTHER" id="PTHR24082:SF283">
    <property type="entry name" value="NUCLEAR HORMONE RECEPTOR HR96"/>
    <property type="match status" value="1"/>
</dbReference>
<dbReference type="GO" id="GO:0004879">
    <property type="term" value="F:nuclear receptor activity"/>
    <property type="evidence" value="ECO:0007669"/>
    <property type="project" value="TreeGrafter"/>
</dbReference>
<evidence type="ECO:0000256" key="8">
    <source>
        <dbReference type="ARBA" id="ARBA00023170"/>
    </source>
</evidence>
<dbReference type="Gene3D" id="3.30.50.10">
    <property type="entry name" value="Erythroid Transcription Factor GATA-1, subunit A"/>
    <property type="match status" value="1"/>
</dbReference>
<feature type="domain" description="Nuclear receptor" evidence="11">
    <location>
        <begin position="8"/>
        <end position="83"/>
    </location>
</feature>
<evidence type="ECO:0000256" key="2">
    <source>
        <dbReference type="ARBA" id="ARBA00022723"/>
    </source>
</evidence>
<dbReference type="PROSITE" id="PS51030">
    <property type="entry name" value="NUCLEAR_REC_DBD_2"/>
    <property type="match status" value="1"/>
</dbReference>
<dbReference type="CDD" id="cd06966">
    <property type="entry name" value="NR_DBD_CAR"/>
    <property type="match status" value="1"/>
</dbReference>
<keyword evidence="7" id="KW-0804">Transcription</keyword>
<dbReference type="GO" id="GO:0030154">
    <property type="term" value="P:cell differentiation"/>
    <property type="evidence" value="ECO:0007669"/>
    <property type="project" value="TreeGrafter"/>
</dbReference>
<comment type="subcellular location">
    <subcellularLocation>
        <location evidence="1">Nucleus</location>
    </subcellularLocation>
</comment>
<dbReference type="Pfam" id="PF00105">
    <property type="entry name" value="zf-C4"/>
    <property type="match status" value="1"/>
</dbReference>
<name>A0AAV8W209_9CUCU</name>
<keyword evidence="5" id="KW-0805">Transcription regulation</keyword>
<dbReference type="Proteomes" id="UP001159042">
    <property type="component" value="Unassembled WGS sequence"/>
</dbReference>
<dbReference type="FunFam" id="3.30.50.10:FF:000042">
    <property type="entry name" value="Nuclear hormone receptor HR96"/>
    <property type="match status" value="1"/>
</dbReference>
<evidence type="ECO:0000256" key="1">
    <source>
        <dbReference type="ARBA" id="ARBA00004123"/>
    </source>
</evidence>
<evidence type="ECO:0000256" key="6">
    <source>
        <dbReference type="ARBA" id="ARBA00023125"/>
    </source>
</evidence>
<keyword evidence="13" id="KW-1185">Reference proteome</keyword>
<keyword evidence="8" id="KW-0675">Receptor</keyword>
<sequence>MTKVKVDLKVCGVCGDKALGYNFNAVTCESCKAFFRRNALVQKEFKCPFNNQCDITTVTRRFCQKCRLDKCLSIGMCKDLIMSEQDKVAKRQKIEENRARKRGIGSFKSGFKKIKKESVEADSQESEYFSSIYNTDSDSRDTGSIDQGYQPNLMRVINYVDTESMLKDKTCVSNERLVSSSDDVPMIKTILNPCSKEGSQDSSCTLNTLIGNSESNCNSSTGFSNSSEPQSTTTSRTATIDVTRDVVNDVQRINAVDPSPIESILCEAIKLEYEAFSSMAHSHSNSRELNDAERAKLNELIVANKALLPPLDDELNSLIGEDCKFKVL</sequence>
<dbReference type="PROSITE" id="PS00031">
    <property type="entry name" value="NUCLEAR_REC_DBD_1"/>
    <property type="match status" value="1"/>
</dbReference>
<evidence type="ECO:0000256" key="3">
    <source>
        <dbReference type="ARBA" id="ARBA00022771"/>
    </source>
</evidence>